<dbReference type="GO" id="GO:0045910">
    <property type="term" value="P:negative regulation of DNA recombination"/>
    <property type="evidence" value="ECO:0007669"/>
    <property type="project" value="InterPro"/>
</dbReference>
<dbReference type="InterPro" id="IPR000432">
    <property type="entry name" value="DNA_mismatch_repair_MutS_C"/>
</dbReference>
<dbReference type="InterPro" id="IPR027417">
    <property type="entry name" value="P-loop_NTPase"/>
</dbReference>
<comment type="function">
    <text evidence="7">Acts as a ribosome collision sensor, splitting the ribosome into its 2 subunits. Detects stalled/collided 70S ribosomes which it binds and splits by an ATP-hydrolysis driven conformational change. Acts upstream of the ribosome quality control system (RQC), a ribosome-associated complex that mediates the extraction of incompletely synthesized nascent chains from stalled ribosomes and their subsequent degradation. Probably generates substrates for RQC.</text>
</comment>
<keyword evidence="3 7" id="KW-0378">Hydrolase</keyword>
<dbReference type="GO" id="GO:0019843">
    <property type="term" value="F:rRNA binding"/>
    <property type="evidence" value="ECO:0007669"/>
    <property type="project" value="UniProtKB-UniRule"/>
</dbReference>
<dbReference type="EMBL" id="LR215050">
    <property type="protein sequence ID" value="VEU82503.1"/>
    <property type="molecule type" value="Genomic_DNA"/>
</dbReference>
<dbReference type="GO" id="GO:0004519">
    <property type="term" value="F:endonuclease activity"/>
    <property type="evidence" value="ECO:0007669"/>
    <property type="project" value="UniProtKB-UniRule"/>
</dbReference>
<dbReference type="Gene3D" id="3.30.1370.110">
    <property type="match status" value="1"/>
</dbReference>
<dbReference type="AlphaFoldDB" id="A0A449BJD5"/>
<keyword evidence="4 7" id="KW-0067">ATP-binding</keyword>
<dbReference type="InterPro" id="IPR036063">
    <property type="entry name" value="Smr_dom_sf"/>
</dbReference>
<keyword evidence="5 7" id="KW-0694">RNA-binding</keyword>
<evidence type="ECO:0000256" key="4">
    <source>
        <dbReference type="ARBA" id="ARBA00022840"/>
    </source>
</evidence>
<dbReference type="KEGG" id="ahk:NCTC10172_00517"/>
<keyword evidence="2 7" id="KW-0547">Nucleotide-binding</keyword>
<dbReference type="InterPro" id="IPR005747">
    <property type="entry name" value="MutS2"/>
</dbReference>
<dbReference type="InterPro" id="IPR046893">
    <property type="entry name" value="MSSS"/>
</dbReference>
<dbReference type="FunFam" id="3.40.50.300:FF:000830">
    <property type="entry name" value="Endonuclease MutS2"/>
    <property type="match status" value="1"/>
</dbReference>
<evidence type="ECO:0000259" key="9">
    <source>
        <dbReference type="PROSITE" id="PS50828"/>
    </source>
</evidence>
<feature type="coiled-coil region" evidence="8">
    <location>
        <begin position="514"/>
        <end position="595"/>
    </location>
</feature>
<feature type="domain" description="Smr" evidence="9">
    <location>
        <begin position="695"/>
        <end position="769"/>
    </location>
</feature>
<dbReference type="Gene3D" id="3.40.50.300">
    <property type="entry name" value="P-loop containing nucleotide triphosphate hydrolases"/>
    <property type="match status" value="1"/>
</dbReference>
<dbReference type="SUPFAM" id="SSF52540">
    <property type="entry name" value="P-loop containing nucleoside triphosphate hydrolases"/>
    <property type="match status" value="1"/>
</dbReference>
<dbReference type="InterPro" id="IPR002625">
    <property type="entry name" value="Smr_dom"/>
</dbReference>
<evidence type="ECO:0000256" key="2">
    <source>
        <dbReference type="ARBA" id="ARBA00022741"/>
    </source>
</evidence>
<dbReference type="SMART" id="SM00534">
    <property type="entry name" value="MUTSac"/>
    <property type="match status" value="1"/>
</dbReference>
<dbReference type="PROSITE" id="PS50828">
    <property type="entry name" value="SMR"/>
    <property type="match status" value="1"/>
</dbReference>
<evidence type="ECO:0000256" key="3">
    <source>
        <dbReference type="ARBA" id="ARBA00022801"/>
    </source>
</evidence>
<comment type="subunit">
    <text evidence="7">Homodimer. Binds to stalled ribosomes, contacting rRNA.</text>
</comment>
<comment type="function">
    <text evidence="7">Endonuclease that is involved in the suppression of homologous recombination and thus may have a key role in the control of bacterial genetic diversity.</text>
</comment>
<dbReference type="Pfam" id="PF20297">
    <property type="entry name" value="MSSS"/>
    <property type="match status" value="1"/>
</dbReference>
<dbReference type="EC" id="3.6.4.-" evidence="7"/>
<dbReference type="EC" id="3.1.-.-" evidence="7"/>
<dbReference type="PIRSF" id="PIRSF005814">
    <property type="entry name" value="MutS_YshD"/>
    <property type="match status" value="1"/>
</dbReference>
<dbReference type="InterPro" id="IPR036187">
    <property type="entry name" value="DNA_mismatch_repair_MutS_sf"/>
</dbReference>
<dbReference type="GO" id="GO:0043023">
    <property type="term" value="F:ribosomal large subunit binding"/>
    <property type="evidence" value="ECO:0007669"/>
    <property type="project" value="UniProtKB-UniRule"/>
</dbReference>
<dbReference type="NCBIfam" id="TIGR01069">
    <property type="entry name" value="mutS2"/>
    <property type="match status" value="1"/>
</dbReference>
<evidence type="ECO:0000256" key="8">
    <source>
        <dbReference type="SAM" id="Coils"/>
    </source>
</evidence>
<dbReference type="SUPFAM" id="SSF48334">
    <property type="entry name" value="DNA repair protein MutS, domain III"/>
    <property type="match status" value="1"/>
</dbReference>
<dbReference type="RefSeq" id="WP_035369404.1">
    <property type="nucleotide sequence ID" value="NZ_LR215050.1"/>
</dbReference>
<keyword evidence="7" id="KW-0255">Endonuclease</keyword>
<evidence type="ECO:0000256" key="7">
    <source>
        <dbReference type="HAMAP-Rule" id="MF_00092"/>
    </source>
</evidence>
<keyword evidence="1 7" id="KW-0699">rRNA-binding</keyword>
<dbReference type="InterPro" id="IPR007696">
    <property type="entry name" value="DNA_mismatch_repair_MutS_core"/>
</dbReference>
<gene>
    <name evidence="7 10" type="primary">mutS2</name>
    <name evidence="7" type="synonym">rqcU</name>
    <name evidence="10" type="ORF">NCTC10172_00517</name>
</gene>
<sequence length="769" mass="87946">MGFSTKILELNYILEIIANYTHAKNSRERILALVPSDNYDNIKHDLSFSNEILSLLTKYGRMPFVDDFDHLETINMLGSRLQLNIDEFIQIKRYVLMEKSFENYRIQFDNSDLMTYQYLVKLPHHKEVLNEINQIISENNEIFDHASPTLNDIRKSLRTKTKILEKLLSEVLSKYASYLNESLIVMRAGRYAIPVKESYKHKVKGVIHDVSASKQTVYIEPDDIRQVTQDIEYLTQLETNEINKILTQLTKSIKPFKDSLAVQMESFIDLDIYHAKSLYAKEIDAILPEINEEGLIDILKARHPLLNKEIVVPIDVKINPEQPVLMITGPNTGGKTVALKTVGLLTLMLQSGILVPVNYGSKMSLFKYVFADIGDEQSIQQSLSTFSSHLTKIKKMLDEVYGSSLILLDEIGSGTDPIEGVSLAIAIIEKLRKDKAVRMMVTTHYSELKLYAYEHDDILTASVAFDQETLKPLYKLQLGVSGSSHAISIAERLGLQKDVIKHARELLGGRQTNLAKSLEKLSIEQNEIMNLKDEVQLKNETLEKEIKLYREKLEALELKKEEAIEKVKQKEEKKYQKLKSELMDLIDELSKKESLSKPEAAKVKGKINQKHEVKEEVVDENINVDDTVYIKSYNQQGVVTKIKGDKYFVSLGQFDLSFEKADLRKVEIKKETKVKKTPLIRKSEEKIQKNASFELDLRGVRYEEVKELMDKAIDDALLLNMPYIRVIHGFGTGAIRKAVHDYIKKSPYIKSHRYGQEGEGLNGVTVITL</sequence>
<keyword evidence="11" id="KW-1185">Reference proteome</keyword>
<dbReference type="PANTHER" id="PTHR48466:SF2">
    <property type="entry name" value="OS10G0509000 PROTEIN"/>
    <property type="match status" value="1"/>
</dbReference>
<organism evidence="10 11">
    <name type="scientific">Acholeplasma hippikon</name>
    <dbReference type="NCBI Taxonomy" id="264636"/>
    <lineage>
        <taxon>Bacteria</taxon>
        <taxon>Bacillati</taxon>
        <taxon>Mycoplasmatota</taxon>
        <taxon>Mollicutes</taxon>
        <taxon>Acholeplasmatales</taxon>
        <taxon>Acholeplasmataceae</taxon>
        <taxon>Acholeplasma</taxon>
    </lineage>
</organism>
<evidence type="ECO:0000313" key="11">
    <source>
        <dbReference type="Proteomes" id="UP000290909"/>
    </source>
</evidence>
<keyword evidence="7" id="KW-0540">Nuclease</keyword>
<keyword evidence="6 7" id="KW-0238">DNA-binding</keyword>
<evidence type="ECO:0000256" key="1">
    <source>
        <dbReference type="ARBA" id="ARBA00022730"/>
    </source>
</evidence>
<dbReference type="GO" id="GO:0072344">
    <property type="term" value="P:rescue of stalled ribosome"/>
    <property type="evidence" value="ECO:0007669"/>
    <property type="project" value="UniProtKB-UniRule"/>
</dbReference>
<dbReference type="STRING" id="1408416.GCA_000702765_00965"/>
<dbReference type="SMART" id="SM00533">
    <property type="entry name" value="MUTSd"/>
    <property type="match status" value="1"/>
</dbReference>
<evidence type="ECO:0000256" key="6">
    <source>
        <dbReference type="ARBA" id="ARBA00023125"/>
    </source>
</evidence>
<dbReference type="SMART" id="SM00463">
    <property type="entry name" value="SMR"/>
    <property type="match status" value="1"/>
</dbReference>
<dbReference type="GO" id="GO:0030983">
    <property type="term" value="F:mismatched DNA binding"/>
    <property type="evidence" value="ECO:0007669"/>
    <property type="project" value="InterPro"/>
</dbReference>
<dbReference type="GO" id="GO:0016887">
    <property type="term" value="F:ATP hydrolysis activity"/>
    <property type="evidence" value="ECO:0007669"/>
    <property type="project" value="InterPro"/>
</dbReference>
<dbReference type="GO" id="GO:0140664">
    <property type="term" value="F:ATP-dependent DNA damage sensor activity"/>
    <property type="evidence" value="ECO:0007669"/>
    <property type="project" value="InterPro"/>
</dbReference>
<dbReference type="InterPro" id="IPR045076">
    <property type="entry name" value="MutS"/>
</dbReference>
<accession>A0A449BJD5</accession>
<reference evidence="10 11" key="1">
    <citation type="submission" date="2019-01" db="EMBL/GenBank/DDBJ databases">
        <authorList>
            <consortium name="Pathogen Informatics"/>
        </authorList>
    </citation>
    <scope>NUCLEOTIDE SEQUENCE [LARGE SCALE GENOMIC DNA]</scope>
    <source>
        <strain evidence="10 11">NCTC10172</strain>
    </source>
</reference>
<evidence type="ECO:0000256" key="5">
    <source>
        <dbReference type="ARBA" id="ARBA00022884"/>
    </source>
</evidence>
<dbReference type="HAMAP" id="MF_00092">
    <property type="entry name" value="MutS2"/>
    <property type="match status" value="1"/>
</dbReference>
<name>A0A449BJD5_9MOLU</name>
<dbReference type="SUPFAM" id="SSF160443">
    <property type="entry name" value="SMR domain-like"/>
    <property type="match status" value="1"/>
</dbReference>
<comment type="similarity">
    <text evidence="7">Belongs to the DNA mismatch repair MutS family. MutS2 subfamily.</text>
</comment>
<dbReference type="Proteomes" id="UP000290909">
    <property type="component" value="Chromosome"/>
</dbReference>
<feature type="binding site" evidence="7">
    <location>
        <begin position="329"/>
        <end position="336"/>
    </location>
    <ligand>
        <name>ATP</name>
        <dbReference type="ChEBI" id="CHEBI:30616"/>
    </ligand>
</feature>
<dbReference type="GO" id="GO:0005524">
    <property type="term" value="F:ATP binding"/>
    <property type="evidence" value="ECO:0007669"/>
    <property type="project" value="UniProtKB-UniRule"/>
</dbReference>
<dbReference type="PANTHER" id="PTHR48466">
    <property type="entry name" value="OS10G0509000 PROTEIN-RELATED"/>
    <property type="match status" value="1"/>
</dbReference>
<protein>
    <recommendedName>
        <fullName evidence="7">Endonuclease MutS2</fullName>
        <ecNumber evidence="7">3.1.-.-</ecNumber>
    </recommendedName>
    <alternativeName>
        <fullName evidence="7">Ribosome-associated protein quality control-upstream factor</fullName>
        <shortName evidence="7">RQC-upstream factor</shortName>
        <shortName evidence="7">RqcU</shortName>
        <ecNumber evidence="7">3.6.4.-</ecNumber>
    </alternativeName>
</protein>
<dbReference type="Pfam" id="PF01713">
    <property type="entry name" value="Smr"/>
    <property type="match status" value="1"/>
</dbReference>
<dbReference type="PROSITE" id="PS00486">
    <property type="entry name" value="DNA_MISMATCH_REPAIR_2"/>
    <property type="match status" value="1"/>
</dbReference>
<dbReference type="GO" id="GO:0006298">
    <property type="term" value="P:mismatch repair"/>
    <property type="evidence" value="ECO:0007669"/>
    <property type="project" value="InterPro"/>
</dbReference>
<evidence type="ECO:0000313" key="10">
    <source>
        <dbReference type="EMBL" id="VEU82503.1"/>
    </source>
</evidence>
<keyword evidence="8" id="KW-0175">Coiled coil</keyword>
<proteinExistence type="inferred from homology"/>
<dbReference type="Pfam" id="PF00488">
    <property type="entry name" value="MutS_V"/>
    <property type="match status" value="1"/>
</dbReference>